<comment type="caution">
    <text evidence="2">The sequence shown here is derived from an EMBL/GenBank/DDBJ whole genome shotgun (WGS) entry which is preliminary data.</text>
</comment>
<dbReference type="GO" id="GO:0006629">
    <property type="term" value="P:lipid metabolic process"/>
    <property type="evidence" value="ECO:0007669"/>
    <property type="project" value="InterPro"/>
</dbReference>
<reference evidence="2 3" key="1">
    <citation type="submission" date="2018-11" db="EMBL/GenBank/DDBJ databases">
        <title>Novel bacteria species description.</title>
        <authorList>
            <person name="Han J.-H."/>
        </authorList>
    </citation>
    <scope>NUCLEOTIDE SEQUENCE [LARGE SCALE GENOMIC DNA]</scope>
    <source>
        <strain evidence="2 3">KCTC23259</strain>
    </source>
</reference>
<feature type="chain" id="PRO_5042199527" description="Alkaline phosphatase" evidence="1">
    <location>
        <begin position="20"/>
        <end position="245"/>
    </location>
</feature>
<evidence type="ECO:0000313" key="3">
    <source>
        <dbReference type="Proteomes" id="UP001204144"/>
    </source>
</evidence>
<feature type="signal peptide" evidence="1">
    <location>
        <begin position="1"/>
        <end position="19"/>
    </location>
</feature>
<gene>
    <name evidence="2" type="ORF">EGI31_08535</name>
</gene>
<dbReference type="SUPFAM" id="SSF51695">
    <property type="entry name" value="PLC-like phosphodiesterases"/>
    <property type="match status" value="1"/>
</dbReference>
<dbReference type="AlphaFoldDB" id="A0AAE3KWJ9"/>
<dbReference type="Proteomes" id="UP001204144">
    <property type="component" value="Unassembled WGS sequence"/>
</dbReference>
<protein>
    <recommendedName>
        <fullName evidence="4">Alkaline phosphatase</fullName>
    </recommendedName>
</protein>
<dbReference type="InterPro" id="IPR017946">
    <property type="entry name" value="PLC-like_Pdiesterase_TIM-brl"/>
</dbReference>
<evidence type="ECO:0000256" key="1">
    <source>
        <dbReference type="SAM" id="SignalP"/>
    </source>
</evidence>
<sequence>MLRNLYTFLLIIGLNSVFAQKIHSHNDYVQPRPFWEAYESGANSIEADVFLVDGKLYVAHEKNEINPERTLEKLYLEPLNKVNKARKRQELQILIDLKTSAEPSLQAVSEAIAKYPKLARAHSKKKYIKFVISGNRPPISEYTKYPSYIFFDHQSLKDLEKGDKSKIALVSFSIGSYSKWKGDKPMTDEEKLKLKTIIDSVHTYGYPIRFWATPDTPLAWQTLFDLSVDFINTDQPKASRFFFIK</sequence>
<accession>A0AAE3KWJ9</accession>
<dbReference type="InterPro" id="IPR039559">
    <property type="entry name" value="AIM6_PI-PLC-like_dom"/>
</dbReference>
<dbReference type="RefSeq" id="WP_255036783.1">
    <property type="nucleotide sequence ID" value="NZ_RJUF01000018.1"/>
</dbReference>
<dbReference type="GO" id="GO:0008081">
    <property type="term" value="F:phosphoric diester hydrolase activity"/>
    <property type="evidence" value="ECO:0007669"/>
    <property type="project" value="InterPro"/>
</dbReference>
<organism evidence="2 3">
    <name type="scientific">Lacihabitans soyangensis</name>
    <dbReference type="NCBI Taxonomy" id="869394"/>
    <lineage>
        <taxon>Bacteria</taxon>
        <taxon>Pseudomonadati</taxon>
        <taxon>Bacteroidota</taxon>
        <taxon>Cytophagia</taxon>
        <taxon>Cytophagales</taxon>
        <taxon>Leadbetterellaceae</taxon>
        <taxon>Lacihabitans</taxon>
    </lineage>
</organism>
<dbReference type="CDD" id="cd08577">
    <property type="entry name" value="PI-PLCc_GDPD_SF_unchar3"/>
    <property type="match status" value="1"/>
</dbReference>
<keyword evidence="3" id="KW-1185">Reference proteome</keyword>
<evidence type="ECO:0008006" key="4">
    <source>
        <dbReference type="Google" id="ProtNLM"/>
    </source>
</evidence>
<name>A0AAE3KWJ9_9BACT</name>
<dbReference type="Gene3D" id="3.20.20.190">
    <property type="entry name" value="Phosphatidylinositol (PI) phosphodiesterase"/>
    <property type="match status" value="1"/>
</dbReference>
<keyword evidence="1" id="KW-0732">Signal</keyword>
<evidence type="ECO:0000313" key="2">
    <source>
        <dbReference type="EMBL" id="MCP9763000.1"/>
    </source>
</evidence>
<dbReference type="EMBL" id="RJUF01000018">
    <property type="protein sequence ID" value="MCP9763000.1"/>
    <property type="molecule type" value="Genomic_DNA"/>
</dbReference>
<proteinExistence type="predicted"/>